<dbReference type="InterPro" id="IPR046349">
    <property type="entry name" value="C1-like_sf"/>
</dbReference>
<gene>
    <name evidence="4" type="ORF">HAX54_025174</name>
</gene>
<feature type="domain" description="DC1" evidence="3">
    <location>
        <begin position="46"/>
        <end position="91"/>
    </location>
</feature>
<keyword evidence="1" id="KW-0677">Repeat</keyword>
<keyword evidence="2" id="KW-0472">Membrane</keyword>
<dbReference type="SUPFAM" id="SSF57889">
    <property type="entry name" value="Cysteine-rich domain"/>
    <property type="match status" value="1"/>
</dbReference>
<proteinExistence type="predicted"/>
<reference evidence="4 5" key="1">
    <citation type="journal article" date="2021" name="BMC Genomics">
        <title>Datura genome reveals duplications of psychoactive alkaloid biosynthetic genes and high mutation rate following tissue culture.</title>
        <authorList>
            <person name="Rajewski A."/>
            <person name="Carter-House D."/>
            <person name="Stajich J."/>
            <person name="Litt A."/>
        </authorList>
    </citation>
    <scope>NUCLEOTIDE SEQUENCE [LARGE SCALE GENOMIC DNA]</scope>
    <source>
        <strain evidence="4">AR-01</strain>
    </source>
</reference>
<dbReference type="EMBL" id="JACEIK010003059">
    <property type="protein sequence ID" value="MCD9640100.1"/>
    <property type="molecule type" value="Genomic_DNA"/>
</dbReference>
<evidence type="ECO:0000313" key="4">
    <source>
        <dbReference type="EMBL" id="MCD9640100.1"/>
    </source>
</evidence>
<evidence type="ECO:0000259" key="3">
    <source>
        <dbReference type="Pfam" id="PF03107"/>
    </source>
</evidence>
<comment type="caution">
    <text evidence="4">The sequence shown here is derived from an EMBL/GenBank/DDBJ whole genome shotgun (WGS) entry which is preliminary data.</text>
</comment>
<evidence type="ECO:0000256" key="1">
    <source>
        <dbReference type="ARBA" id="ARBA00022737"/>
    </source>
</evidence>
<dbReference type="PANTHER" id="PTHR46288:SF50">
    <property type="entry name" value="DC1 DOMAIN-CONTAINING PROTEIN"/>
    <property type="match status" value="1"/>
</dbReference>
<keyword evidence="5" id="KW-1185">Reference proteome</keyword>
<organism evidence="4 5">
    <name type="scientific">Datura stramonium</name>
    <name type="common">Jimsonweed</name>
    <name type="synonym">Common thornapple</name>
    <dbReference type="NCBI Taxonomy" id="4076"/>
    <lineage>
        <taxon>Eukaryota</taxon>
        <taxon>Viridiplantae</taxon>
        <taxon>Streptophyta</taxon>
        <taxon>Embryophyta</taxon>
        <taxon>Tracheophyta</taxon>
        <taxon>Spermatophyta</taxon>
        <taxon>Magnoliopsida</taxon>
        <taxon>eudicotyledons</taxon>
        <taxon>Gunneridae</taxon>
        <taxon>Pentapetalae</taxon>
        <taxon>asterids</taxon>
        <taxon>lamiids</taxon>
        <taxon>Solanales</taxon>
        <taxon>Solanaceae</taxon>
        <taxon>Solanoideae</taxon>
        <taxon>Datureae</taxon>
        <taxon>Datura</taxon>
    </lineage>
</organism>
<dbReference type="PANTHER" id="PTHR46288">
    <property type="entry name" value="PHORBOL-ESTER/DAG-TYPE DOMAIN-CONTAINING PROTEIN"/>
    <property type="match status" value="1"/>
</dbReference>
<accession>A0ABS8UYZ0</accession>
<evidence type="ECO:0000313" key="5">
    <source>
        <dbReference type="Proteomes" id="UP000823775"/>
    </source>
</evidence>
<feature type="transmembrane region" description="Helical" evidence="2">
    <location>
        <begin position="131"/>
        <end position="148"/>
    </location>
</feature>
<keyword evidence="2" id="KW-0812">Transmembrane</keyword>
<dbReference type="Pfam" id="PF03107">
    <property type="entry name" value="C1_2"/>
    <property type="match status" value="1"/>
</dbReference>
<protein>
    <recommendedName>
        <fullName evidence="3">DC1 domain-containing protein</fullName>
    </recommendedName>
</protein>
<name>A0ABS8UYZ0_DATST</name>
<evidence type="ECO:0000256" key="2">
    <source>
        <dbReference type="SAM" id="Phobius"/>
    </source>
</evidence>
<keyword evidence="2" id="KW-1133">Transmembrane helix</keyword>
<dbReference type="Proteomes" id="UP000823775">
    <property type="component" value="Unassembled WGS sequence"/>
</dbReference>
<sequence>MNDFVDNNETKPNVCRGRSLRMSQLLRASLVNVSDSRPPEAVLNHFSHRHPLLRLHLRESEGIKCSFCNNIISDWAYACEKHCDHYLHEVCSNFPREIRHDFHPLLCLSPLRPIVLLAKMVSLIIPYSSHTIAVILAISIFMLNVVLYP</sequence>
<dbReference type="InterPro" id="IPR004146">
    <property type="entry name" value="DC1"/>
</dbReference>